<feature type="region of interest" description="Disordered" evidence="1">
    <location>
        <begin position="1"/>
        <end position="42"/>
    </location>
</feature>
<organism evidence="2 3">
    <name type="scientific">Molossus molossus</name>
    <name type="common">Pallas' mastiff bat</name>
    <name type="synonym">Vespertilio molossus</name>
    <dbReference type="NCBI Taxonomy" id="27622"/>
    <lineage>
        <taxon>Eukaryota</taxon>
        <taxon>Metazoa</taxon>
        <taxon>Chordata</taxon>
        <taxon>Craniata</taxon>
        <taxon>Vertebrata</taxon>
        <taxon>Euteleostomi</taxon>
        <taxon>Mammalia</taxon>
        <taxon>Eutheria</taxon>
        <taxon>Laurasiatheria</taxon>
        <taxon>Chiroptera</taxon>
        <taxon>Yangochiroptera</taxon>
        <taxon>Molossidae</taxon>
        <taxon>Molossus</taxon>
    </lineage>
</organism>
<sequence>MQKGLKLTQKRQSQRLHQDIPTAPTACPSGELERPGPGPRDSRRLWCLFRPRLVPISCERHSVEPQVSRCPSVPSQEDSLPRGSPRSERAASRPHTQGWSPDWAERRDLARGSEDRRPSARPCVAPHRCYGTEPH</sequence>
<dbReference type="AlphaFoldDB" id="A0A7J8JWG4"/>
<evidence type="ECO:0000256" key="1">
    <source>
        <dbReference type="SAM" id="MobiDB-lite"/>
    </source>
</evidence>
<gene>
    <name evidence="2" type="ORF">HJG59_008129</name>
</gene>
<feature type="region of interest" description="Disordered" evidence="1">
    <location>
        <begin position="61"/>
        <end position="135"/>
    </location>
</feature>
<feature type="compositionally biased region" description="Basic and acidic residues" evidence="1">
    <location>
        <begin position="103"/>
        <end position="118"/>
    </location>
</feature>
<evidence type="ECO:0000313" key="3">
    <source>
        <dbReference type="Proteomes" id="UP000550707"/>
    </source>
</evidence>
<proteinExistence type="predicted"/>
<comment type="caution">
    <text evidence="2">The sequence shown here is derived from an EMBL/GenBank/DDBJ whole genome shotgun (WGS) entry which is preliminary data.</text>
</comment>
<dbReference type="Proteomes" id="UP000550707">
    <property type="component" value="Unassembled WGS sequence"/>
</dbReference>
<protein>
    <submittedName>
        <fullName evidence="2">Uncharacterized protein</fullName>
    </submittedName>
</protein>
<name>A0A7J8JWG4_MOLMO</name>
<evidence type="ECO:0000313" key="2">
    <source>
        <dbReference type="EMBL" id="KAF6501173.1"/>
    </source>
</evidence>
<reference evidence="2 3" key="1">
    <citation type="journal article" date="2020" name="Nature">
        <title>Six reference-quality genomes reveal evolution of bat adaptations.</title>
        <authorList>
            <person name="Jebb D."/>
            <person name="Huang Z."/>
            <person name="Pippel M."/>
            <person name="Hughes G.M."/>
            <person name="Lavrichenko K."/>
            <person name="Devanna P."/>
            <person name="Winkler S."/>
            <person name="Jermiin L.S."/>
            <person name="Skirmuntt E.C."/>
            <person name="Katzourakis A."/>
            <person name="Burkitt-Gray L."/>
            <person name="Ray D.A."/>
            <person name="Sullivan K.A.M."/>
            <person name="Roscito J.G."/>
            <person name="Kirilenko B.M."/>
            <person name="Davalos L.M."/>
            <person name="Corthals A.P."/>
            <person name="Power M.L."/>
            <person name="Jones G."/>
            <person name="Ransome R.D."/>
            <person name="Dechmann D.K.N."/>
            <person name="Locatelli A.G."/>
            <person name="Puechmaille S.J."/>
            <person name="Fedrigo O."/>
            <person name="Jarvis E.D."/>
            <person name="Hiller M."/>
            <person name="Vernes S.C."/>
            <person name="Myers E.W."/>
            <person name="Teeling E.C."/>
        </authorList>
    </citation>
    <scope>NUCLEOTIDE SEQUENCE [LARGE SCALE GENOMIC DNA]</scope>
    <source>
        <strain evidence="2">MMolMol1</strain>
        <tissue evidence="2">Muscle</tissue>
    </source>
</reference>
<dbReference type="EMBL" id="JACASF010000001">
    <property type="protein sequence ID" value="KAF6501173.1"/>
    <property type="molecule type" value="Genomic_DNA"/>
</dbReference>
<dbReference type="InParanoid" id="A0A7J8JWG4"/>
<keyword evidence="3" id="KW-1185">Reference proteome</keyword>
<accession>A0A7J8JWG4</accession>